<dbReference type="EMBL" id="CP017448">
    <property type="protein sequence ID" value="AOV16551.1"/>
    <property type="molecule type" value="Genomic_DNA"/>
</dbReference>
<comment type="similarity">
    <text evidence="3 7">Belongs to the class-II aminoacyl-tRNA synthetase family. HisZ subfamily.</text>
</comment>
<keyword evidence="10" id="KW-0808">Transferase</keyword>
<evidence type="ECO:0000256" key="1">
    <source>
        <dbReference type="ARBA" id="ARBA00004496"/>
    </source>
</evidence>
<dbReference type="Proteomes" id="UP000095342">
    <property type="component" value="Chromosome"/>
</dbReference>
<feature type="binding site" evidence="8">
    <location>
        <begin position="83"/>
        <end position="85"/>
    </location>
    <ligand>
        <name>L-histidine</name>
        <dbReference type="ChEBI" id="CHEBI:57595"/>
    </ligand>
</feature>
<dbReference type="InterPro" id="IPR045864">
    <property type="entry name" value="aa-tRNA-synth_II/BPL/LPL"/>
</dbReference>
<dbReference type="GO" id="GO:0000105">
    <property type="term" value="P:L-histidine biosynthetic process"/>
    <property type="evidence" value="ECO:0007669"/>
    <property type="project" value="UniProtKB-UniRule"/>
</dbReference>
<reference evidence="10 11" key="1">
    <citation type="submission" date="2016-09" db="EMBL/GenBank/DDBJ databases">
        <title>Acidihalobacter prosperus V6 (DSM14174).</title>
        <authorList>
            <person name="Khaleque H.N."/>
            <person name="Ramsay J.P."/>
            <person name="Murphy R.J.T."/>
            <person name="Kaksonen A.H."/>
            <person name="Boxall N.J."/>
            <person name="Watkin E.L.J."/>
        </authorList>
    </citation>
    <scope>NUCLEOTIDE SEQUENCE [LARGE SCALE GENOMIC DNA]</scope>
    <source>
        <strain evidence="10 11">V6</strain>
    </source>
</reference>
<dbReference type="InterPro" id="IPR041715">
    <property type="entry name" value="HisRS-like_core"/>
</dbReference>
<comment type="subcellular location">
    <subcellularLocation>
        <location evidence="1 7">Cytoplasm</location>
    </subcellularLocation>
</comment>
<dbReference type="CDD" id="cd00773">
    <property type="entry name" value="HisRS-like_core"/>
    <property type="match status" value="1"/>
</dbReference>
<feature type="binding site" evidence="8">
    <location>
        <position position="273"/>
    </location>
    <ligand>
        <name>L-histidine</name>
        <dbReference type="ChEBI" id="CHEBI:57595"/>
    </ligand>
</feature>
<evidence type="ECO:0000256" key="2">
    <source>
        <dbReference type="ARBA" id="ARBA00004667"/>
    </source>
</evidence>
<dbReference type="NCBIfam" id="NF008935">
    <property type="entry name" value="PRK12292.1-1"/>
    <property type="match status" value="1"/>
</dbReference>
<keyword evidence="7" id="KW-0368">Histidine biosynthesis</keyword>
<dbReference type="Gene3D" id="3.30.930.10">
    <property type="entry name" value="Bira Bifunctional Protein, Domain 2"/>
    <property type="match status" value="1"/>
</dbReference>
<feature type="binding site" evidence="8">
    <location>
        <position position="126"/>
    </location>
    <ligand>
        <name>L-histidine</name>
        <dbReference type="ChEBI" id="CHEBI:57595"/>
    </ligand>
</feature>
<dbReference type="AlphaFoldDB" id="A0A1D8K6H5"/>
<dbReference type="HAMAP" id="MF_00125">
    <property type="entry name" value="HisZ"/>
    <property type="match status" value="1"/>
</dbReference>
<feature type="domain" description="Class II Histidinyl-tRNA synthetase (HisRS)-like catalytic core" evidence="9">
    <location>
        <begin position="12"/>
        <end position="323"/>
    </location>
</feature>
<dbReference type="Pfam" id="PF13393">
    <property type="entry name" value="tRNA-synt_His"/>
    <property type="match status" value="1"/>
</dbReference>
<evidence type="ECO:0000256" key="8">
    <source>
        <dbReference type="PIRSR" id="PIRSR001549-1"/>
    </source>
</evidence>
<evidence type="ECO:0000256" key="7">
    <source>
        <dbReference type="HAMAP-Rule" id="MF_00125"/>
    </source>
</evidence>
<dbReference type="NCBIfam" id="NF009086">
    <property type="entry name" value="PRK12421.1"/>
    <property type="match status" value="1"/>
</dbReference>
<dbReference type="GO" id="GO:0005737">
    <property type="term" value="C:cytoplasm"/>
    <property type="evidence" value="ECO:0007669"/>
    <property type="project" value="UniProtKB-SubCell"/>
</dbReference>
<sequence>MRDPEYWLLPEGIEETLPQAAARLEGVRRELLDLYRAWGYELVIPPLIEYLESLLTGAGRELDLETFKLTDQLNGRLMGVRADITPQVARIDAHRLRREGPARLCYMARVLRTRPQGQGGTRSPLQVGAELYGHAGADSDIEILRLMLATLAICGVERVHVDLGHIDIFRCLVQAAQLSAEDEATVFGLLQRKAVSEMSETLATGGMNETHRRRFLDLAVLHGDAEVLPRARERFAGVDPRIDAALDYLEEVAATIRIAAPEVELCFDLGELRGYHYHSGLVYAAYVPGRGRELARGGRYDGIGEAFGRARPATGFSADLEDLLEAGALAADSVESRVFAPADTDAALEETIRALRAEGNIVVRALRGQQEDARTMGCDRMLVRRGNQWLLTEVN</sequence>
<dbReference type="PANTHER" id="PTHR11476">
    <property type="entry name" value="HISTIDYL-TRNA SYNTHETASE"/>
    <property type="match status" value="1"/>
</dbReference>
<dbReference type="InterPro" id="IPR004516">
    <property type="entry name" value="HisRS/HisZ"/>
</dbReference>
<evidence type="ECO:0000256" key="6">
    <source>
        <dbReference type="ARBA" id="ARBA00025246"/>
    </source>
</evidence>
<keyword evidence="10" id="KW-0328">Glycosyltransferase</keyword>
<dbReference type="PANTHER" id="PTHR11476:SF7">
    <property type="entry name" value="HISTIDINE--TRNA LIGASE"/>
    <property type="match status" value="1"/>
</dbReference>
<feature type="binding site" evidence="8">
    <location>
        <position position="112"/>
    </location>
    <ligand>
        <name>L-histidine</name>
        <dbReference type="ChEBI" id="CHEBI:57595"/>
    </ligand>
</feature>
<protein>
    <recommendedName>
        <fullName evidence="4 7">ATP phosphoribosyltransferase regulatory subunit</fullName>
    </recommendedName>
</protein>
<name>A0A1D8K6H5_9GAMM</name>
<dbReference type="SUPFAM" id="SSF55681">
    <property type="entry name" value="Class II aaRS and biotin synthetases"/>
    <property type="match status" value="1"/>
</dbReference>
<dbReference type="UniPathway" id="UPA00031">
    <property type="reaction ID" value="UER00006"/>
</dbReference>
<evidence type="ECO:0000256" key="5">
    <source>
        <dbReference type="ARBA" id="ARBA00022490"/>
    </source>
</evidence>
<evidence type="ECO:0000259" key="9">
    <source>
        <dbReference type="Pfam" id="PF13393"/>
    </source>
</evidence>
<feature type="binding site" evidence="8">
    <location>
        <position position="130"/>
    </location>
    <ligand>
        <name>L-histidine</name>
        <dbReference type="ChEBI" id="CHEBI:57595"/>
    </ligand>
</feature>
<accession>A0A1D8K6H5</accession>
<dbReference type="RefSeq" id="WP_070072143.1">
    <property type="nucleotide sequence ID" value="NZ_CP017448.1"/>
</dbReference>
<gene>
    <name evidence="7" type="primary">hisZ</name>
    <name evidence="10" type="ORF">BJI67_05230</name>
</gene>
<dbReference type="KEGG" id="aaeo:BJI67_05230"/>
<evidence type="ECO:0000313" key="10">
    <source>
        <dbReference type="EMBL" id="AOV16551.1"/>
    </source>
</evidence>
<keyword evidence="5 7" id="KW-0963">Cytoplasm</keyword>
<evidence type="ECO:0000256" key="3">
    <source>
        <dbReference type="ARBA" id="ARBA00005539"/>
    </source>
</evidence>
<dbReference type="PIRSF" id="PIRSF001549">
    <property type="entry name" value="His-tRNA_synth"/>
    <property type="match status" value="1"/>
</dbReference>
<comment type="miscellaneous">
    <text evidence="7">This function is generally fulfilled by the C-terminal part of HisG, which is missing in some bacteria such as this one.</text>
</comment>
<evidence type="ECO:0000313" key="11">
    <source>
        <dbReference type="Proteomes" id="UP000095342"/>
    </source>
</evidence>
<dbReference type="GO" id="GO:0016757">
    <property type="term" value="F:glycosyltransferase activity"/>
    <property type="evidence" value="ECO:0007669"/>
    <property type="project" value="UniProtKB-KW"/>
</dbReference>
<keyword evidence="7" id="KW-0028">Amino-acid biosynthesis</keyword>
<comment type="subunit">
    <text evidence="7">Heteromultimer composed of HisG and HisZ subunits.</text>
</comment>
<evidence type="ECO:0000256" key="4">
    <source>
        <dbReference type="ARBA" id="ARBA00020397"/>
    </source>
</evidence>
<organism evidence="10 11">
    <name type="scientific">Acidihalobacter aeolianus</name>
    <dbReference type="NCBI Taxonomy" id="2792603"/>
    <lineage>
        <taxon>Bacteria</taxon>
        <taxon>Pseudomonadati</taxon>
        <taxon>Pseudomonadota</taxon>
        <taxon>Gammaproteobacteria</taxon>
        <taxon>Chromatiales</taxon>
        <taxon>Ectothiorhodospiraceae</taxon>
        <taxon>Acidihalobacter</taxon>
    </lineage>
</organism>
<dbReference type="NCBIfam" id="TIGR00443">
    <property type="entry name" value="hisZ_biosyn_reg"/>
    <property type="match status" value="1"/>
</dbReference>
<proteinExistence type="inferred from homology"/>
<comment type="pathway">
    <text evidence="2 7">Amino-acid biosynthesis; L-histidine biosynthesis; L-histidine from 5-phospho-alpha-D-ribose 1-diphosphate: step 1/9.</text>
</comment>
<keyword evidence="11" id="KW-1185">Reference proteome</keyword>
<comment type="function">
    <text evidence="6 7">Required for the first step of histidine biosynthesis. May allow the feedback regulation of ATP phosphoribosyltransferase activity by histidine.</text>
</comment>
<dbReference type="InterPro" id="IPR004517">
    <property type="entry name" value="HisZ"/>
</dbReference>